<gene>
    <name evidence="2" type="primary">rutF_3</name>
    <name evidence="2" type="ORF">SDC9_62534</name>
</gene>
<dbReference type="InterPro" id="IPR029016">
    <property type="entry name" value="GAF-like_dom_sf"/>
</dbReference>
<protein>
    <submittedName>
        <fullName evidence="2">FMN reductase (NADH) RutF</fullName>
        <ecNumber evidence="2">1.5.1.42</ecNumber>
    </submittedName>
</protein>
<dbReference type="Pfam" id="PF01613">
    <property type="entry name" value="Flavin_Reduct"/>
    <property type="match status" value="1"/>
</dbReference>
<evidence type="ECO:0000313" key="2">
    <source>
        <dbReference type="EMBL" id="MPM16158.1"/>
    </source>
</evidence>
<dbReference type="Gene3D" id="2.30.110.10">
    <property type="entry name" value="Electron Transport, Fmn-binding Protein, Chain A"/>
    <property type="match status" value="1"/>
</dbReference>
<dbReference type="AlphaFoldDB" id="A0A644XK82"/>
<comment type="caution">
    <text evidence="2">The sequence shown here is derived from an EMBL/GenBank/DDBJ whole genome shotgun (WGS) entry which is preliminary data.</text>
</comment>
<proteinExistence type="predicted"/>
<keyword evidence="2" id="KW-0560">Oxidoreductase</keyword>
<dbReference type="InterPro" id="IPR002563">
    <property type="entry name" value="Flavin_Rdtase-like_dom"/>
</dbReference>
<dbReference type="GO" id="GO:0052874">
    <property type="term" value="F:FMN reductase (NADH) activity"/>
    <property type="evidence" value="ECO:0007669"/>
    <property type="project" value="UniProtKB-EC"/>
</dbReference>
<sequence length="328" mass="35798">MCLNVLTGRQEHVGRTIAGRRADKFEGLDWYPSPSGDPILAGSLAWIDVRLQDTIEAGDHWIALCEVVDLAVTNPEEPLIFFQGGYGRFAVPSLLARIDEEIIGAVHQAERARELLESIATRHGCEASLLTVVNEDELVVLASAVAPGVDLADGLGVRVPIAPPIADVWVAEQPAEVQERWLAKAVTSDTMREVFRDRLAWATERGYLMSFLPAGQLNPYTELTRATRRYAAGDLTPAEERDIRRSIASSEVSYRMADLDPAETYDVGMIVVAVHDPEGRAVRMLRLAQFPRQASGAEVLGCIASVRAAAVELESTLFGPAHHRGPGR</sequence>
<evidence type="ECO:0000259" key="1">
    <source>
        <dbReference type="SMART" id="SM00903"/>
    </source>
</evidence>
<dbReference type="SUPFAM" id="SSF50475">
    <property type="entry name" value="FMN-binding split barrel"/>
    <property type="match status" value="1"/>
</dbReference>
<reference evidence="2" key="1">
    <citation type="submission" date="2019-08" db="EMBL/GenBank/DDBJ databases">
        <authorList>
            <person name="Kucharzyk K."/>
            <person name="Murdoch R.W."/>
            <person name="Higgins S."/>
            <person name="Loffler F."/>
        </authorList>
    </citation>
    <scope>NUCLEOTIDE SEQUENCE</scope>
</reference>
<dbReference type="Gene3D" id="3.30.450.40">
    <property type="match status" value="1"/>
</dbReference>
<name>A0A644XK82_9ZZZZ</name>
<organism evidence="2">
    <name type="scientific">bioreactor metagenome</name>
    <dbReference type="NCBI Taxonomy" id="1076179"/>
    <lineage>
        <taxon>unclassified sequences</taxon>
        <taxon>metagenomes</taxon>
        <taxon>ecological metagenomes</taxon>
    </lineage>
</organism>
<feature type="domain" description="Flavin reductase like" evidence="1">
    <location>
        <begin position="1"/>
        <end position="88"/>
    </location>
</feature>
<dbReference type="InterPro" id="IPR012349">
    <property type="entry name" value="Split_barrel_FMN-bd"/>
</dbReference>
<dbReference type="SMART" id="SM00903">
    <property type="entry name" value="Flavin_Reduct"/>
    <property type="match status" value="1"/>
</dbReference>
<dbReference type="EC" id="1.5.1.42" evidence="2"/>
<dbReference type="EMBL" id="VSSQ01002562">
    <property type="protein sequence ID" value="MPM16158.1"/>
    <property type="molecule type" value="Genomic_DNA"/>
</dbReference>
<dbReference type="GO" id="GO:0010181">
    <property type="term" value="F:FMN binding"/>
    <property type="evidence" value="ECO:0007669"/>
    <property type="project" value="InterPro"/>
</dbReference>
<accession>A0A644XK82</accession>